<dbReference type="RefSeq" id="WP_207107724.1">
    <property type="nucleotide sequence ID" value="NZ_JAFLVR010000013.1"/>
</dbReference>
<reference evidence="1 2" key="1">
    <citation type="submission" date="2021-03" db="EMBL/GenBank/DDBJ databases">
        <title>Enterococcal diversity collection.</title>
        <authorList>
            <person name="Gilmore M.S."/>
            <person name="Schwartzman J."/>
            <person name="Van Tyne D."/>
            <person name="Martin M."/>
            <person name="Earl A.M."/>
            <person name="Manson A.L."/>
            <person name="Straub T."/>
            <person name="Salamzade R."/>
            <person name="Saavedra J."/>
            <person name="Lebreton F."/>
            <person name="Prichula J."/>
            <person name="Schaufler K."/>
            <person name="Gaca A."/>
            <person name="Sgardioli B."/>
            <person name="Wagenaar J."/>
            <person name="Strong T."/>
        </authorList>
    </citation>
    <scope>NUCLEOTIDE SEQUENCE [LARGE SCALE GENOMIC DNA]</scope>
    <source>
        <strain evidence="1 2">MJM16</strain>
    </source>
</reference>
<evidence type="ECO:0000313" key="2">
    <source>
        <dbReference type="Proteomes" id="UP000664495"/>
    </source>
</evidence>
<gene>
    <name evidence="1" type="ORF">JZO85_06650</name>
</gene>
<proteinExistence type="predicted"/>
<dbReference type="EMBL" id="JAFLVR010000013">
    <property type="protein sequence ID" value="MBO0451943.1"/>
    <property type="molecule type" value="Genomic_DNA"/>
</dbReference>
<sequence>MEKNIGLRMFSSEGALKKEIKGLIESLEYSAEETKAIYFQQLGQCESHSELQELISVIEIGEQQLREIERSLFQALETYVWRINEFKCLPMNDKTQWVEKIVACDFPENMADIFSKALAAEKEASKNIREASRAVYDGWTISIDYQL</sequence>
<comment type="caution">
    <text evidence="1">The sequence shown here is derived from an EMBL/GenBank/DDBJ whole genome shotgun (WGS) entry which is preliminary data.</text>
</comment>
<keyword evidence="2" id="KW-1185">Reference proteome</keyword>
<accession>A0ABS3HFB7</accession>
<protein>
    <submittedName>
        <fullName evidence="1">Uncharacterized protein</fullName>
    </submittedName>
</protein>
<organism evidence="1 2">
    <name type="scientific">Candidatus Enterococcus murrayae</name>
    <dbReference type="NCBI Taxonomy" id="2815321"/>
    <lineage>
        <taxon>Bacteria</taxon>
        <taxon>Bacillati</taxon>
        <taxon>Bacillota</taxon>
        <taxon>Bacilli</taxon>
        <taxon>Lactobacillales</taxon>
        <taxon>Enterococcaceae</taxon>
        <taxon>Enterococcus</taxon>
    </lineage>
</organism>
<evidence type="ECO:0000313" key="1">
    <source>
        <dbReference type="EMBL" id="MBO0451943.1"/>
    </source>
</evidence>
<dbReference type="Proteomes" id="UP000664495">
    <property type="component" value="Unassembled WGS sequence"/>
</dbReference>
<name>A0ABS3HFB7_9ENTE</name>